<gene>
    <name evidence="2" type="ORF">BGZ65_010125</name>
</gene>
<feature type="non-terminal residue" evidence="2">
    <location>
        <position position="581"/>
    </location>
</feature>
<dbReference type="Proteomes" id="UP000749646">
    <property type="component" value="Unassembled WGS sequence"/>
</dbReference>
<reference evidence="2" key="1">
    <citation type="journal article" date="2020" name="Fungal Divers.">
        <title>Resolving the Mortierellaceae phylogeny through synthesis of multi-gene phylogenetics and phylogenomics.</title>
        <authorList>
            <person name="Vandepol N."/>
            <person name="Liber J."/>
            <person name="Desiro A."/>
            <person name="Na H."/>
            <person name="Kennedy M."/>
            <person name="Barry K."/>
            <person name="Grigoriev I.V."/>
            <person name="Miller A.N."/>
            <person name="O'Donnell K."/>
            <person name="Stajich J.E."/>
            <person name="Bonito G."/>
        </authorList>
    </citation>
    <scope>NUCLEOTIDE SEQUENCE</scope>
    <source>
        <strain evidence="2">MES-2147</strain>
    </source>
</reference>
<dbReference type="OrthoDB" id="10473952at2759"/>
<feature type="region of interest" description="Disordered" evidence="1">
    <location>
        <begin position="474"/>
        <end position="531"/>
    </location>
</feature>
<keyword evidence="3" id="KW-1185">Reference proteome</keyword>
<organism evidence="2 3">
    <name type="scientific">Modicella reniformis</name>
    <dbReference type="NCBI Taxonomy" id="1440133"/>
    <lineage>
        <taxon>Eukaryota</taxon>
        <taxon>Fungi</taxon>
        <taxon>Fungi incertae sedis</taxon>
        <taxon>Mucoromycota</taxon>
        <taxon>Mortierellomycotina</taxon>
        <taxon>Mortierellomycetes</taxon>
        <taxon>Mortierellales</taxon>
        <taxon>Mortierellaceae</taxon>
        <taxon>Modicella</taxon>
    </lineage>
</organism>
<evidence type="ECO:0000313" key="2">
    <source>
        <dbReference type="EMBL" id="KAF9946049.1"/>
    </source>
</evidence>
<protein>
    <submittedName>
        <fullName evidence="2">Uncharacterized protein</fullName>
    </submittedName>
</protein>
<feature type="compositionally biased region" description="Basic and acidic residues" evidence="1">
    <location>
        <begin position="483"/>
        <end position="506"/>
    </location>
</feature>
<accession>A0A9P6ISD8</accession>
<sequence length="581" mass="66151">GLRSLQHLGTEITDQVEEYTVERAPKSRFEILVPKAYLSGSDQIPQELLAIPITRLAFSKDSTFLAALALCEDTAYLTVWDMDSIVDSDAVYIIYRHCAVAIVKHDKHENFDNFSIGLAISPNGDQVAIYQEPKIGQWMDDAKLPKSSFRIRLFKNLLARKSPQTPLSTNFSFCTNTEANMLEVQTICPQRFNSFVGYGTFLTQSEGNHWEMNNVNTVLFSSPDEHETGSNSGTQPRISTAGNTLFVACNGIYIDIFEAMPEKEWIHIRSIKLTDLVPTFNRRIMCKMMMETISSDTLMWLEDNGICCTLWDLQKGSNISYIFNTDNSKFSDSGFRGSCKMAISPEESIVALARDDTLTTYYASSGIEISARKFSGHKIEYIAFYGQSNQLFVVVRRTMSLKLDSWIIDPFQLKLQVKLNQVPIPIMGKTIFATFREGKSKNKGVIYEADGSKIRCYVSREPADTMVTDNDDNLVSSFYTSHPPKDKDQQESVRQGIRDEHRREYGKNNQEGCDEKPKRYTLRTKSRKESFPDGDDLKYWVTRVEVEESHEYKKVIFSFVPEPWMRVSTKDAGKPGDLMNV</sequence>
<proteinExistence type="predicted"/>
<feature type="non-terminal residue" evidence="2">
    <location>
        <position position="1"/>
    </location>
</feature>
<dbReference type="EMBL" id="JAAAHW010007858">
    <property type="protein sequence ID" value="KAF9946049.1"/>
    <property type="molecule type" value="Genomic_DNA"/>
</dbReference>
<dbReference type="SUPFAM" id="SSF50960">
    <property type="entry name" value="TolB, C-terminal domain"/>
    <property type="match status" value="1"/>
</dbReference>
<dbReference type="AlphaFoldDB" id="A0A9P6ISD8"/>
<evidence type="ECO:0000313" key="3">
    <source>
        <dbReference type="Proteomes" id="UP000749646"/>
    </source>
</evidence>
<comment type="caution">
    <text evidence="2">The sequence shown here is derived from an EMBL/GenBank/DDBJ whole genome shotgun (WGS) entry which is preliminary data.</text>
</comment>
<evidence type="ECO:0000256" key="1">
    <source>
        <dbReference type="SAM" id="MobiDB-lite"/>
    </source>
</evidence>
<name>A0A9P6ISD8_9FUNG</name>